<sequence length="177" mass="18002">MVSRDALAARLFHASMGVITSEDELVAADPEGGRAMVDVATTISAAVAASDGSIDDLFSDVARTVSRIEGAGPGISFWSAWLEGLADAAPAGDAAGYDDLRDMFDRALDEVTRALAAGLCDVAPTDALAVACVSVSSCADELDAFDEAADAVEEAVSGTGDPVSIALARFLRGMTQA</sequence>
<dbReference type="EMBL" id="DXBZ01000166">
    <property type="protein sequence ID" value="HIZ19118.1"/>
    <property type="molecule type" value="Genomic_DNA"/>
</dbReference>
<reference evidence="1" key="2">
    <citation type="submission" date="2021-04" db="EMBL/GenBank/DDBJ databases">
        <authorList>
            <person name="Gilroy R."/>
        </authorList>
    </citation>
    <scope>NUCLEOTIDE SEQUENCE</scope>
    <source>
        <strain evidence="1">ChiHecolR3B27-1887</strain>
    </source>
</reference>
<name>A0A9D2DLK1_9ACTN</name>
<gene>
    <name evidence="1" type="ORF">IAA22_08440</name>
</gene>
<comment type="caution">
    <text evidence="1">The sequence shown here is derived from an EMBL/GenBank/DDBJ whole genome shotgun (WGS) entry which is preliminary data.</text>
</comment>
<evidence type="ECO:0000313" key="1">
    <source>
        <dbReference type="EMBL" id="HIZ19118.1"/>
    </source>
</evidence>
<organism evidence="1 2">
    <name type="scientific">Candidatus Olsenella stercoravium</name>
    <dbReference type="NCBI Taxonomy" id="2838713"/>
    <lineage>
        <taxon>Bacteria</taxon>
        <taxon>Bacillati</taxon>
        <taxon>Actinomycetota</taxon>
        <taxon>Coriobacteriia</taxon>
        <taxon>Coriobacteriales</taxon>
        <taxon>Atopobiaceae</taxon>
        <taxon>Olsenella</taxon>
    </lineage>
</organism>
<protein>
    <submittedName>
        <fullName evidence="1">Uncharacterized protein</fullName>
    </submittedName>
</protein>
<dbReference type="Proteomes" id="UP000824029">
    <property type="component" value="Unassembled WGS sequence"/>
</dbReference>
<accession>A0A9D2DLK1</accession>
<proteinExistence type="predicted"/>
<reference evidence="1" key="1">
    <citation type="journal article" date="2021" name="PeerJ">
        <title>Extensive microbial diversity within the chicken gut microbiome revealed by metagenomics and culture.</title>
        <authorList>
            <person name="Gilroy R."/>
            <person name="Ravi A."/>
            <person name="Getino M."/>
            <person name="Pursley I."/>
            <person name="Horton D.L."/>
            <person name="Alikhan N.F."/>
            <person name="Baker D."/>
            <person name="Gharbi K."/>
            <person name="Hall N."/>
            <person name="Watson M."/>
            <person name="Adriaenssens E.M."/>
            <person name="Foster-Nyarko E."/>
            <person name="Jarju S."/>
            <person name="Secka A."/>
            <person name="Antonio M."/>
            <person name="Oren A."/>
            <person name="Chaudhuri R.R."/>
            <person name="La Ragione R."/>
            <person name="Hildebrand F."/>
            <person name="Pallen M.J."/>
        </authorList>
    </citation>
    <scope>NUCLEOTIDE SEQUENCE</scope>
    <source>
        <strain evidence="1">ChiHecolR3B27-1887</strain>
    </source>
</reference>
<evidence type="ECO:0000313" key="2">
    <source>
        <dbReference type="Proteomes" id="UP000824029"/>
    </source>
</evidence>
<dbReference type="AlphaFoldDB" id="A0A9D2DLK1"/>